<feature type="domain" description="Ig-like" evidence="3">
    <location>
        <begin position="32"/>
        <end position="120"/>
    </location>
</feature>
<evidence type="ECO:0000259" key="3">
    <source>
        <dbReference type="PROSITE" id="PS50835"/>
    </source>
</evidence>
<dbReference type="PANTHER" id="PTHR23268:SF102">
    <property type="entry name" value="IMMUNOGLOBULIN V-SET DOMAIN-CONTAINING PROTEIN"/>
    <property type="match status" value="1"/>
</dbReference>
<organism evidence="4 5">
    <name type="scientific">Cyprinus carpio</name>
    <name type="common">Common carp</name>
    <dbReference type="NCBI Taxonomy" id="7962"/>
    <lineage>
        <taxon>Eukaryota</taxon>
        <taxon>Metazoa</taxon>
        <taxon>Chordata</taxon>
        <taxon>Craniata</taxon>
        <taxon>Vertebrata</taxon>
        <taxon>Euteleostomi</taxon>
        <taxon>Actinopterygii</taxon>
        <taxon>Neopterygii</taxon>
        <taxon>Teleostei</taxon>
        <taxon>Ostariophysi</taxon>
        <taxon>Cypriniformes</taxon>
        <taxon>Cyprinidae</taxon>
        <taxon>Cyprininae</taxon>
        <taxon>Cyprinus</taxon>
    </lineage>
</organism>
<dbReference type="InterPro" id="IPR007110">
    <property type="entry name" value="Ig-like_dom"/>
</dbReference>
<accession>A0A8C1YM98</accession>
<dbReference type="Proteomes" id="UP000694700">
    <property type="component" value="Unplaced"/>
</dbReference>
<evidence type="ECO:0000313" key="4">
    <source>
        <dbReference type="Ensembl" id="ENSCCRP00015016161.1"/>
    </source>
</evidence>
<sequence>MFRVLLVLLLWLTGNYFILNDANDFITLLISINVNQSPSNLIKSERDNAELVCEYNIPSYTRIFWYKQTLDSELNKFVANKTVAENGSLTVNNLQPNDSATYFCSVSEYTVHQTQGRAVQKTGVLK</sequence>
<dbReference type="SMART" id="SM00409">
    <property type="entry name" value="IG"/>
    <property type="match status" value="1"/>
</dbReference>
<keyword evidence="1" id="KW-0391">Immunity</keyword>
<dbReference type="CDD" id="cd00099">
    <property type="entry name" value="IgV"/>
    <property type="match status" value="1"/>
</dbReference>
<dbReference type="InterPro" id="IPR050413">
    <property type="entry name" value="TCR_beta_variable"/>
</dbReference>
<dbReference type="InterPro" id="IPR013783">
    <property type="entry name" value="Ig-like_fold"/>
</dbReference>
<dbReference type="AlphaFoldDB" id="A0A8C1YM98"/>
<keyword evidence="2" id="KW-0732">Signal</keyword>
<dbReference type="Gene3D" id="2.60.40.10">
    <property type="entry name" value="Immunoglobulins"/>
    <property type="match status" value="2"/>
</dbReference>
<feature type="signal peptide" evidence="2">
    <location>
        <begin position="1"/>
        <end position="22"/>
    </location>
</feature>
<dbReference type="GO" id="GO:0002376">
    <property type="term" value="P:immune system process"/>
    <property type="evidence" value="ECO:0007669"/>
    <property type="project" value="UniProtKB-KW"/>
</dbReference>
<dbReference type="InterPro" id="IPR003599">
    <property type="entry name" value="Ig_sub"/>
</dbReference>
<dbReference type="Pfam" id="PF13927">
    <property type="entry name" value="Ig_3"/>
    <property type="match status" value="1"/>
</dbReference>
<dbReference type="GO" id="GO:0007166">
    <property type="term" value="P:cell surface receptor signaling pathway"/>
    <property type="evidence" value="ECO:0007669"/>
    <property type="project" value="TreeGrafter"/>
</dbReference>
<evidence type="ECO:0000256" key="2">
    <source>
        <dbReference type="SAM" id="SignalP"/>
    </source>
</evidence>
<dbReference type="PANTHER" id="PTHR23268">
    <property type="entry name" value="T-CELL RECEPTOR BETA CHAIN"/>
    <property type="match status" value="1"/>
</dbReference>
<reference evidence="4" key="1">
    <citation type="submission" date="2025-08" db="UniProtKB">
        <authorList>
            <consortium name="Ensembl"/>
        </authorList>
    </citation>
    <scope>IDENTIFICATION</scope>
</reference>
<evidence type="ECO:0000313" key="5">
    <source>
        <dbReference type="Proteomes" id="UP000694700"/>
    </source>
</evidence>
<name>A0A8C1YM98_CYPCA</name>
<dbReference type="SUPFAM" id="SSF48726">
    <property type="entry name" value="Immunoglobulin"/>
    <property type="match status" value="1"/>
</dbReference>
<dbReference type="GO" id="GO:0005886">
    <property type="term" value="C:plasma membrane"/>
    <property type="evidence" value="ECO:0007669"/>
    <property type="project" value="TreeGrafter"/>
</dbReference>
<dbReference type="InterPro" id="IPR036179">
    <property type="entry name" value="Ig-like_dom_sf"/>
</dbReference>
<dbReference type="PROSITE" id="PS50835">
    <property type="entry name" value="IG_LIKE"/>
    <property type="match status" value="1"/>
</dbReference>
<proteinExistence type="predicted"/>
<feature type="chain" id="PRO_5034085957" description="Ig-like domain-containing protein" evidence="2">
    <location>
        <begin position="23"/>
        <end position="126"/>
    </location>
</feature>
<evidence type="ECO:0000256" key="1">
    <source>
        <dbReference type="ARBA" id="ARBA00022859"/>
    </source>
</evidence>
<protein>
    <recommendedName>
        <fullName evidence="3">Ig-like domain-containing protein</fullName>
    </recommendedName>
</protein>
<dbReference type="Ensembl" id="ENSCCRT00015016732.1">
    <property type="protein sequence ID" value="ENSCCRP00015016161.1"/>
    <property type="gene ID" value="ENSCCRG00015007170.1"/>
</dbReference>